<dbReference type="AlphaFoldDB" id="E3NFM6"/>
<organism evidence="2">
    <name type="scientific">Caenorhabditis remanei</name>
    <name type="common">Caenorhabditis vulgaris</name>
    <dbReference type="NCBI Taxonomy" id="31234"/>
    <lineage>
        <taxon>Eukaryota</taxon>
        <taxon>Metazoa</taxon>
        <taxon>Ecdysozoa</taxon>
        <taxon>Nematoda</taxon>
        <taxon>Chromadorea</taxon>
        <taxon>Rhabditida</taxon>
        <taxon>Rhabditina</taxon>
        <taxon>Rhabditomorpha</taxon>
        <taxon>Rhabditoidea</taxon>
        <taxon>Rhabditidae</taxon>
        <taxon>Peloderinae</taxon>
        <taxon>Caenorhabditis</taxon>
    </lineage>
</organism>
<dbReference type="InParanoid" id="E3NFM6"/>
<dbReference type="Proteomes" id="UP000008281">
    <property type="component" value="Unassembled WGS sequence"/>
</dbReference>
<protein>
    <submittedName>
        <fullName evidence="1">Uncharacterized protein</fullName>
    </submittedName>
</protein>
<gene>
    <name evidence="1" type="ORF">CRE_21563</name>
</gene>
<dbReference type="EMBL" id="DS268640">
    <property type="protein sequence ID" value="EFO96442.1"/>
    <property type="molecule type" value="Genomic_DNA"/>
</dbReference>
<evidence type="ECO:0000313" key="1">
    <source>
        <dbReference type="EMBL" id="EFO96442.1"/>
    </source>
</evidence>
<keyword evidence="2" id="KW-1185">Reference proteome</keyword>
<dbReference type="HOGENOM" id="CLU_3225114_0_0_1"/>
<evidence type="ECO:0000313" key="2">
    <source>
        <dbReference type="Proteomes" id="UP000008281"/>
    </source>
</evidence>
<reference evidence="1" key="1">
    <citation type="submission" date="2007-07" db="EMBL/GenBank/DDBJ databases">
        <title>PCAP assembly of the Caenorhabditis remanei genome.</title>
        <authorList>
            <consortium name="The Caenorhabditis remanei Sequencing Consortium"/>
            <person name="Wilson R.K."/>
        </authorList>
    </citation>
    <scope>NUCLEOTIDE SEQUENCE [LARGE SCALE GENOMIC DNA]</scope>
    <source>
        <strain evidence="1">PB4641</strain>
    </source>
</reference>
<proteinExistence type="predicted"/>
<name>E3NFM6_CAERE</name>
<sequence length="44" mass="5475">MSNHTEEKDNQLLLFKEYRTDLKWSEFEDIRRIESIFQFSEYSA</sequence>
<accession>E3NFM6</accession>